<organism evidence="1">
    <name type="scientific">Prevotella sp. GTC17253</name>
    <dbReference type="NCBI Taxonomy" id="3236793"/>
    <lineage>
        <taxon>Bacteria</taxon>
        <taxon>Pseudomonadati</taxon>
        <taxon>Bacteroidota</taxon>
        <taxon>Bacteroidia</taxon>
        <taxon>Bacteroidales</taxon>
        <taxon>Prevotellaceae</taxon>
        <taxon>Prevotella</taxon>
    </lineage>
</organism>
<sequence length="74" mass="8451">MDENQATKQGKKRKAYVRPEVEVISVKADNHLMETSFPNSGGHNKVEDDGNDLNAKRGFFFDDEAGEDFNMWED</sequence>
<gene>
    <name evidence="1" type="ORF">GTC17253_07600</name>
</gene>
<protein>
    <submittedName>
        <fullName evidence="1">Uncharacterized protein</fullName>
    </submittedName>
</protein>
<reference evidence="1" key="1">
    <citation type="submission" date="2024-07" db="EMBL/GenBank/DDBJ databases">
        <title>Complete genome sequence of Prevotella sp. YM-2024 GTC17253.</title>
        <authorList>
            <person name="Hayashi M."/>
            <person name="Muto Y."/>
            <person name="Tanaka K."/>
            <person name="Niwa H."/>
        </authorList>
    </citation>
    <scope>NUCLEOTIDE SEQUENCE</scope>
    <source>
        <strain evidence="1">GTC17253</strain>
    </source>
</reference>
<evidence type="ECO:0000313" key="1">
    <source>
        <dbReference type="EMBL" id="BFO70794.1"/>
    </source>
</evidence>
<name>A0AB33IN19_9BACT</name>
<accession>A0AB33IN19</accession>
<proteinExistence type="predicted"/>
<dbReference type="EMBL" id="AP035785">
    <property type="protein sequence ID" value="BFO70794.1"/>
    <property type="molecule type" value="Genomic_DNA"/>
</dbReference>
<dbReference type="AlphaFoldDB" id="A0AB33IN19"/>